<dbReference type="GO" id="GO:0006508">
    <property type="term" value="P:proteolysis"/>
    <property type="evidence" value="ECO:0007669"/>
    <property type="project" value="UniProtKB-KW"/>
</dbReference>
<dbReference type="GO" id="GO:0008233">
    <property type="term" value="F:peptidase activity"/>
    <property type="evidence" value="ECO:0007669"/>
    <property type="project" value="UniProtKB-KW"/>
</dbReference>
<evidence type="ECO:0000313" key="5">
    <source>
        <dbReference type="EMBL" id="KYN10396.1"/>
    </source>
</evidence>
<keyword evidence="3" id="KW-0175">Coiled coil</keyword>
<dbReference type="EMBL" id="KQ981003">
    <property type="protein sequence ID" value="KYN10396.1"/>
    <property type="molecule type" value="Genomic_DNA"/>
</dbReference>
<evidence type="ECO:0000259" key="4">
    <source>
        <dbReference type="PROSITE" id="PS50158"/>
    </source>
</evidence>
<evidence type="ECO:0000256" key="1">
    <source>
        <dbReference type="ARBA" id="ARBA00022670"/>
    </source>
</evidence>
<evidence type="ECO:0000313" key="6">
    <source>
        <dbReference type="Proteomes" id="UP000078492"/>
    </source>
</evidence>
<dbReference type="SUPFAM" id="SSF57756">
    <property type="entry name" value="Retrovirus zinc finger-like domains"/>
    <property type="match status" value="1"/>
</dbReference>
<feature type="coiled-coil region" evidence="3">
    <location>
        <begin position="170"/>
        <end position="197"/>
    </location>
</feature>
<protein>
    <submittedName>
        <fullName evidence="5">Copia protein</fullName>
    </submittedName>
</protein>
<dbReference type="InterPro" id="IPR025724">
    <property type="entry name" value="GAG-pre-integrase_dom"/>
</dbReference>
<dbReference type="InterPro" id="IPR054722">
    <property type="entry name" value="PolX-like_BBD"/>
</dbReference>
<feature type="domain" description="CCHC-type" evidence="4">
    <location>
        <begin position="229"/>
        <end position="244"/>
    </location>
</feature>
<keyword evidence="2" id="KW-0479">Metal-binding</keyword>
<dbReference type="PROSITE" id="PS50158">
    <property type="entry name" value="ZF_CCHC"/>
    <property type="match status" value="1"/>
</dbReference>
<dbReference type="Pfam" id="PF22936">
    <property type="entry name" value="Pol_BBD"/>
    <property type="match status" value="1"/>
</dbReference>
<dbReference type="STRING" id="471704.A0A151ITN2"/>
<dbReference type="GO" id="GO:0008270">
    <property type="term" value="F:zinc ion binding"/>
    <property type="evidence" value="ECO:0007669"/>
    <property type="project" value="UniProtKB-KW"/>
</dbReference>
<keyword evidence="6" id="KW-1185">Reference proteome</keyword>
<evidence type="ECO:0000256" key="2">
    <source>
        <dbReference type="PROSITE-ProRule" id="PRU00047"/>
    </source>
</evidence>
<dbReference type="InterPro" id="IPR036875">
    <property type="entry name" value="Znf_CCHC_sf"/>
</dbReference>
<keyword evidence="1" id="KW-0645">Protease</keyword>
<keyword evidence="1" id="KW-0378">Hydrolase</keyword>
<name>A0A151ITN2_9HYME</name>
<dbReference type="Gene3D" id="4.10.60.10">
    <property type="entry name" value="Zinc finger, CCHC-type"/>
    <property type="match status" value="1"/>
</dbReference>
<reference evidence="5 6" key="1">
    <citation type="submission" date="2015-09" db="EMBL/GenBank/DDBJ databases">
        <title>Trachymyrmex cornetzi WGS genome.</title>
        <authorList>
            <person name="Nygaard S."/>
            <person name="Hu H."/>
            <person name="Boomsma J."/>
            <person name="Zhang G."/>
        </authorList>
    </citation>
    <scope>NUCLEOTIDE SEQUENCE [LARGE SCALE GENOMIC DNA]</scope>
    <source>
        <strain evidence="5">Tcor2-1</strain>
        <tissue evidence="5">Whole body</tissue>
    </source>
</reference>
<dbReference type="AlphaFoldDB" id="A0A151ITN2"/>
<sequence length="543" mass="62151">MGDTIDLRSIGKFDGTNFQAWKFQMKAIFIANGLTDVVNGVIKREETTTDEQRAQWDKKNAKAMVIISSTMEAAQLEFLLTCETAAEMWNKLSAVHELKSESNKLLLMTRFHEYRMKPGDGVAQHVAKIENMARHLNDIGETVSTVTIMAKILGSLPEKFNALVTAWDSVESENQTLDKLRERLIKEEARMSATDETNNALAAINLKSNKTRPKAAEKKTERSKKEIECFYCHKLGHYIKDCRKKRRDEDQGIRSKEKQKNNESNTEAAFSAEVIEKEILNLEVKDVWILDSGASRHMTHRSNWISNLQTYKDEHVSLGDGTKCKVHGRGTVYIQRLVDGQWLDGVLEDVLYVPDLNKNLFSVGACMNKNYRVVFTNNSVKLFLNNALKASGAKRNNNLFHMFFKVRSENEACVTTTTNIKNWHNRLGHVNYKYIRQMCKQGLITDSSIDNTREIEDLFCEACQYGKQHRLPFKSTTRDKPLSGELIHSDVCGKMSQESVGGSNYFVSFKDDCTAYRMVFFIKHKTDVLEKLKEFVNLVENKF</sequence>
<evidence type="ECO:0000256" key="3">
    <source>
        <dbReference type="SAM" id="Coils"/>
    </source>
</evidence>
<dbReference type="PANTHER" id="PTHR42648:SF28">
    <property type="entry name" value="TRANSPOSON-ENCODED PROTEIN WITH RIBONUCLEASE H-LIKE AND RETROVIRUS ZINC FINGER-LIKE DOMAINS"/>
    <property type="match status" value="1"/>
</dbReference>
<dbReference type="SMART" id="SM00343">
    <property type="entry name" value="ZnF_C2HC"/>
    <property type="match status" value="1"/>
</dbReference>
<dbReference type="Pfam" id="PF14223">
    <property type="entry name" value="Retrotran_gag_2"/>
    <property type="match status" value="1"/>
</dbReference>
<dbReference type="GO" id="GO:0003676">
    <property type="term" value="F:nucleic acid binding"/>
    <property type="evidence" value="ECO:0007669"/>
    <property type="project" value="InterPro"/>
</dbReference>
<dbReference type="InterPro" id="IPR039537">
    <property type="entry name" value="Retrotran_Ty1/copia-like"/>
</dbReference>
<keyword evidence="2" id="KW-0862">Zinc</keyword>
<dbReference type="PANTHER" id="PTHR42648">
    <property type="entry name" value="TRANSPOSASE, PUTATIVE-RELATED"/>
    <property type="match status" value="1"/>
</dbReference>
<accession>A0A151ITN2</accession>
<organism evidence="5 6">
    <name type="scientific">Trachymyrmex cornetzi</name>
    <dbReference type="NCBI Taxonomy" id="471704"/>
    <lineage>
        <taxon>Eukaryota</taxon>
        <taxon>Metazoa</taxon>
        <taxon>Ecdysozoa</taxon>
        <taxon>Arthropoda</taxon>
        <taxon>Hexapoda</taxon>
        <taxon>Insecta</taxon>
        <taxon>Pterygota</taxon>
        <taxon>Neoptera</taxon>
        <taxon>Endopterygota</taxon>
        <taxon>Hymenoptera</taxon>
        <taxon>Apocrita</taxon>
        <taxon>Aculeata</taxon>
        <taxon>Formicoidea</taxon>
        <taxon>Formicidae</taxon>
        <taxon>Myrmicinae</taxon>
        <taxon>Trachymyrmex</taxon>
    </lineage>
</organism>
<dbReference type="Proteomes" id="UP000078492">
    <property type="component" value="Unassembled WGS sequence"/>
</dbReference>
<keyword evidence="2" id="KW-0863">Zinc-finger</keyword>
<dbReference type="Pfam" id="PF13976">
    <property type="entry name" value="gag_pre-integrs"/>
    <property type="match status" value="1"/>
</dbReference>
<dbReference type="InterPro" id="IPR001878">
    <property type="entry name" value="Znf_CCHC"/>
</dbReference>
<proteinExistence type="predicted"/>
<gene>
    <name evidence="5" type="ORF">ALC57_17467</name>
</gene>